<name>A0A1Q9CJT2_SYMMI</name>
<dbReference type="EMBL" id="LSRX01001139">
    <property type="protein sequence ID" value="OLP83117.1"/>
    <property type="molecule type" value="Genomic_DNA"/>
</dbReference>
<dbReference type="OrthoDB" id="10273107at2759"/>
<dbReference type="Proteomes" id="UP000186817">
    <property type="component" value="Unassembled WGS sequence"/>
</dbReference>
<evidence type="ECO:0000313" key="1">
    <source>
        <dbReference type="EMBL" id="OLP83117.1"/>
    </source>
</evidence>
<sequence length="139" mass="16030">MFGSLDEATARGSEEITSLQKFLSYRTIANNFQEMAKAKILRRYQLKLPELAPPEGLRAALAIARNVERRNGSLQMKQPFKEVPCFGEEATMVEQEKREDWIAAARKELENMTVHQKVWIEVRKGRIHEDLVTWALTEA</sequence>
<proteinExistence type="predicted"/>
<gene>
    <name evidence="1" type="ORF">AK812_SmicGene36154</name>
</gene>
<comment type="caution">
    <text evidence="1">The sequence shown here is derived from an EMBL/GenBank/DDBJ whole genome shotgun (WGS) entry which is preliminary data.</text>
</comment>
<keyword evidence="2" id="KW-1185">Reference proteome</keyword>
<dbReference type="AlphaFoldDB" id="A0A1Q9CJT2"/>
<reference evidence="1 2" key="1">
    <citation type="submission" date="2016-02" db="EMBL/GenBank/DDBJ databases">
        <title>Genome analysis of coral dinoflagellate symbionts highlights evolutionary adaptations to a symbiotic lifestyle.</title>
        <authorList>
            <person name="Aranda M."/>
            <person name="Li Y."/>
            <person name="Liew Y.J."/>
            <person name="Baumgarten S."/>
            <person name="Simakov O."/>
            <person name="Wilson M."/>
            <person name="Piel J."/>
            <person name="Ashoor H."/>
            <person name="Bougouffa S."/>
            <person name="Bajic V.B."/>
            <person name="Ryu T."/>
            <person name="Ravasi T."/>
            <person name="Bayer T."/>
            <person name="Micklem G."/>
            <person name="Kim H."/>
            <person name="Bhak J."/>
            <person name="Lajeunesse T.C."/>
            <person name="Voolstra C.R."/>
        </authorList>
    </citation>
    <scope>NUCLEOTIDE SEQUENCE [LARGE SCALE GENOMIC DNA]</scope>
    <source>
        <strain evidence="1 2">CCMP2467</strain>
    </source>
</reference>
<protein>
    <submittedName>
        <fullName evidence="1">Uncharacterized protein</fullName>
    </submittedName>
</protein>
<evidence type="ECO:0000313" key="2">
    <source>
        <dbReference type="Proteomes" id="UP000186817"/>
    </source>
</evidence>
<organism evidence="1 2">
    <name type="scientific">Symbiodinium microadriaticum</name>
    <name type="common">Dinoflagellate</name>
    <name type="synonym">Zooxanthella microadriatica</name>
    <dbReference type="NCBI Taxonomy" id="2951"/>
    <lineage>
        <taxon>Eukaryota</taxon>
        <taxon>Sar</taxon>
        <taxon>Alveolata</taxon>
        <taxon>Dinophyceae</taxon>
        <taxon>Suessiales</taxon>
        <taxon>Symbiodiniaceae</taxon>
        <taxon>Symbiodinium</taxon>
    </lineage>
</organism>
<accession>A0A1Q9CJT2</accession>